<dbReference type="Pfam" id="PF03640">
    <property type="entry name" value="Lipoprotein_15"/>
    <property type="match status" value="2"/>
</dbReference>
<keyword evidence="1" id="KW-0732">Signal</keyword>
<dbReference type="InterPro" id="IPR005297">
    <property type="entry name" value="Lipoprotein_repeat"/>
</dbReference>
<feature type="chain" id="PRO_5047382617" description="Lipoprotein" evidence="1">
    <location>
        <begin position="27"/>
        <end position="146"/>
    </location>
</feature>
<protein>
    <recommendedName>
        <fullName evidence="4">Lipoprotein</fullName>
    </recommendedName>
</protein>
<gene>
    <name evidence="2" type="ORF">ACFP3V_18435</name>
</gene>
<accession>A0ABW1G6L7</accession>
<comment type="caution">
    <text evidence="2">The sequence shown here is derived from an EMBL/GenBank/DDBJ whole genome shotgun (WGS) entry which is preliminary data.</text>
</comment>
<evidence type="ECO:0008006" key="4">
    <source>
        <dbReference type="Google" id="ProtNLM"/>
    </source>
</evidence>
<keyword evidence="3" id="KW-1185">Reference proteome</keyword>
<dbReference type="Proteomes" id="UP001596174">
    <property type="component" value="Unassembled WGS sequence"/>
</dbReference>
<proteinExistence type="predicted"/>
<evidence type="ECO:0000313" key="3">
    <source>
        <dbReference type="Proteomes" id="UP001596174"/>
    </source>
</evidence>
<dbReference type="PANTHER" id="PTHR39335">
    <property type="entry name" value="BLL4220 PROTEIN"/>
    <property type="match status" value="1"/>
</dbReference>
<reference evidence="3" key="1">
    <citation type="journal article" date="2019" name="Int. J. Syst. Evol. Microbiol.">
        <title>The Global Catalogue of Microorganisms (GCM) 10K type strain sequencing project: providing services to taxonomists for standard genome sequencing and annotation.</title>
        <authorList>
            <consortium name="The Broad Institute Genomics Platform"/>
            <consortium name="The Broad Institute Genome Sequencing Center for Infectious Disease"/>
            <person name="Wu L."/>
            <person name="Ma J."/>
        </authorList>
    </citation>
    <scope>NUCLEOTIDE SEQUENCE [LARGE SCALE GENOMIC DNA]</scope>
    <source>
        <strain evidence="3">JCM 4816</strain>
    </source>
</reference>
<name>A0ABW1G6L7_9ACTN</name>
<evidence type="ECO:0000313" key="2">
    <source>
        <dbReference type="EMBL" id="MFC5909187.1"/>
    </source>
</evidence>
<dbReference type="RefSeq" id="WP_380584765.1">
    <property type="nucleotide sequence ID" value="NZ_JBHSQJ010000075.1"/>
</dbReference>
<dbReference type="EMBL" id="JBHSQJ010000075">
    <property type="protein sequence ID" value="MFC5909187.1"/>
    <property type="molecule type" value="Genomic_DNA"/>
</dbReference>
<feature type="signal peptide" evidence="1">
    <location>
        <begin position="1"/>
        <end position="26"/>
    </location>
</feature>
<dbReference type="PROSITE" id="PS51257">
    <property type="entry name" value="PROKAR_LIPOPROTEIN"/>
    <property type="match status" value="1"/>
</dbReference>
<sequence>MRHLIAPLAAACALAVAPLGSWTACAAPAPPPLTVQVEDSPDLGRVLADLQGHTLYRYDLDTTSAIACTGECTRTRPPFPYHPGEVLALPPGIAGTLGEVRRPDGSEQITYDGAPLYTCTGDHFPGDTNGNGGHWHAIQPPNAPGH</sequence>
<dbReference type="PANTHER" id="PTHR39335:SF1">
    <property type="entry name" value="BLL4220 PROTEIN"/>
    <property type="match status" value="1"/>
</dbReference>
<evidence type="ECO:0000256" key="1">
    <source>
        <dbReference type="SAM" id="SignalP"/>
    </source>
</evidence>
<organism evidence="2 3">
    <name type="scientific">Streptacidiphilus monticola</name>
    <dbReference type="NCBI Taxonomy" id="2161674"/>
    <lineage>
        <taxon>Bacteria</taxon>
        <taxon>Bacillati</taxon>
        <taxon>Actinomycetota</taxon>
        <taxon>Actinomycetes</taxon>
        <taxon>Kitasatosporales</taxon>
        <taxon>Streptomycetaceae</taxon>
        <taxon>Streptacidiphilus</taxon>
    </lineage>
</organism>